<evidence type="ECO:0000313" key="2">
    <source>
        <dbReference type="Proteomes" id="UP000191004"/>
    </source>
</evidence>
<proteinExistence type="predicted"/>
<reference evidence="1 2" key="1">
    <citation type="submission" date="2016-04" db="EMBL/GenBank/DDBJ databases">
        <title>Multiple horizontal gene transfer events from other fungi enriched the ability of the initially mycotrophic fungus Trichoderma (Ascomycota) to feed on dead plant biomass.</title>
        <authorList>
            <person name="Atanasova L."/>
            <person name="Chenthamara K."/>
            <person name="Zhang J."/>
            <person name="Grujic M."/>
            <person name="Henrissat B."/>
            <person name="Kuo A."/>
            <person name="Aertz A."/>
            <person name="Salamov A."/>
            <person name="Lipzen A."/>
            <person name="Labutti K."/>
            <person name="Barry K."/>
            <person name="Miao Y."/>
            <person name="Rahimi M.J."/>
            <person name="Shen Q."/>
            <person name="Grigoriev I.V."/>
            <person name="Kubicek C.P."/>
            <person name="Druzhinina I.S."/>
        </authorList>
    </citation>
    <scope>NUCLEOTIDE SEQUENCE [LARGE SCALE GENOMIC DNA]</scope>
    <source>
        <strain evidence="1 2">NJAU 4742</strain>
    </source>
</reference>
<dbReference type="AlphaFoldDB" id="A0A1T3CCT1"/>
<name>A0A1T3CCT1_9HYPO</name>
<organism evidence="1 2">
    <name type="scientific">Trichoderma guizhouense</name>
    <dbReference type="NCBI Taxonomy" id="1491466"/>
    <lineage>
        <taxon>Eukaryota</taxon>
        <taxon>Fungi</taxon>
        <taxon>Dikarya</taxon>
        <taxon>Ascomycota</taxon>
        <taxon>Pezizomycotina</taxon>
        <taxon>Sordariomycetes</taxon>
        <taxon>Hypocreomycetidae</taxon>
        <taxon>Hypocreales</taxon>
        <taxon>Hypocreaceae</taxon>
        <taxon>Trichoderma</taxon>
    </lineage>
</organism>
<keyword evidence="2" id="KW-1185">Reference proteome</keyword>
<sequence length="145" mass="16306">MDVDDVQNWGMTLNALFEKATAAVGPDLNAAEGAPLSYRYPCSRSVLYNHASVVEWKYPLQILVEESVASSLFFYSPKLPPIESFYVSKEISLDEIIKELSGEEVRGGVMKGMISLGICQGMLQMRITKWMEFCGTRKVTVDVRW</sequence>
<protein>
    <submittedName>
        <fullName evidence="1">Uncharacterized protein</fullName>
    </submittedName>
</protein>
<comment type="caution">
    <text evidence="1">The sequence shown here is derived from an EMBL/GenBank/DDBJ whole genome shotgun (WGS) entry which is preliminary data.</text>
</comment>
<gene>
    <name evidence="1" type="ORF">A0O28_0019900</name>
</gene>
<dbReference type="EMBL" id="LVVK01000020">
    <property type="protein sequence ID" value="OPB38884.1"/>
    <property type="molecule type" value="Genomic_DNA"/>
</dbReference>
<dbReference type="Proteomes" id="UP000191004">
    <property type="component" value="Unassembled WGS sequence"/>
</dbReference>
<accession>A0A1T3CCT1</accession>
<evidence type="ECO:0000313" key="1">
    <source>
        <dbReference type="EMBL" id="OPB38884.1"/>
    </source>
</evidence>